<evidence type="ECO:0000256" key="5">
    <source>
        <dbReference type="SAM" id="Phobius"/>
    </source>
</evidence>
<feature type="transmembrane region" description="Helical" evidence="5">
    <location>
        <begin position="356"/>
        <end position="373"/>
    </location>
</feature>
<evidence type="ECO:0000259" key="6">
    <source>
        <dbReference type="PROSITE" id="PS50850"/>
    </source>
</evidence>
<evidence type="ECO:0000256" key="4">
    <source>
        <dbReference type="ARBA" id="ARBA00023136"/>
    </source>
</evidence>
<dbReference type="PANTHER" id="PTHR23523:SF2">
    <property type="entry name" value="2-NITROIMIDAZOLE TRANSPORTER"/>
    <property type="match status" value="1"/>
</dbReference>
<dbReference type="KEGG" id="nav:JQS30_14620"/>
<keyword evidence="3 5" id="KW-1133">Transmembrane helix</keyword>
<dbReference type="Proteomes" id="UP000662939">
    <property type="component" value="Chromosome"/>
</dbReference>
<keyword evidence="2 5" id="KW-0812">Transmembrane</keyword>
<feature type="transmembrane region" description="Helical" evidence="5">
    <location>
        <begin position="20"/>
        <end position="47"/>
    </location>
</feature>
<feature type="transmembrane region" description="Helical" evidence="5">
    <location>
        <begin position="59"/>
        <end position="83"/>
    </location>
</feature>
<keyword evidence="8" id="KW-1185">Reference proteome</keyword>
<comment type="subcellular location">
    <subcellularLocation>
        <location evidence="1">Cell membrane</location>
        <topology evidence="1">Multi-pass membrane protein</topology>
    </subcellularLocation>
</comment>
<feature type="transmembrane region" description="Helical" evidence="5">
    <location>
        <begin position="314"/>
        <end position="335"/>
    </location>
</feature>
<feature type="transmembrane region" description="Helical" evidence="5">
    <location>
        <begin position="259"/>
        <end position="277"/>
    </location>
</feature>
<evidence type="ECO:0000313" key="8">
    <source>
        <dbReference type="Proteomes" id="UP000662939"/>
    </source>
</evidence>
<reference evidence="7" key="1">
    <citation type="submission" date="2021-02" db="EMBL/GenBank/DDBJ databases">
        <title>Natronoglycomyces albus gen. nov., sp. nov, a haloalkaliphilic actinobacterium from a soda solonchak soil.</title>
        <authorList>
            <person name="Sorokin D.Y."/>
            <person name="Khijniak T.V."/>
            <person name="Zakharycheva A.P."/>
            <person name="Boueva O.V."/>
            <person name="Ariskina E.V."/>
            <person name="Hahnke R.L."/>
            <person name="Bunk B."/>
            <person name="Sproer C."/>
            <person name="Schumann P."/>
            <person name="Evtushenko L.I."/>
            <person name="Kublanov I.V."/>
        </authorList>
    </citation>
    <scope>NUCLEOTIDE SEQUENCE</scope>
    <source>
        <strain evidence="7">DSM 106290</strain>
    </source>
</reference>
<name>A0A895XTL3_9ACTN</name>
<dbReference type="InterPro" id="IPR036259">
    <property type="entry name" value="MFS_trans_sf"/>
</dbReference>
<dbReference type="Gene3D" id="1.20.1250.20">
    <property type="entry name" value="MFS general substrate transporter like domains"/>
    <property type="match status" value="1"/>
</dbReference>
<accession>A0A895XTL3</accession>
<dbReference type="GO" id="GO:0022857">
    <property type="term" value="F:transmembrane transporter activity"/>
    <property type="evidence" value="ECO:0007669"/>
    <property type="project" value="InterPro"/>
</dbReference>
<organism evidence="7 8">
    <name type="scientific">Natronoglycomyces albus</name>
    <dbReference type="NCBI Taxonomy" id="2811108"/>
    <lineage>
        <taxon>Bacteria</taxon>
        <taxon>Bacillati</taxon>
        <taxon>Actinomycetota</taxon>
        <taxon>Actinomycetes</taxon>
        <taxon>Glycomycetales</taxon>
        <taxon>Glycomycetaceae</taxon>
        <taxon>Natronoglycomyces</taxon>
    </lineage>
</organism>
<feature type="transmembrane region" description="Helical" evidence="5">
    <location>
        <begin position="90"/>
        <end position="109"/>
    </location>
</feature>
<sequence length="419" mass="44957">MAIKAATNPIAGPRNRTIPFTAWLLIAGIALAALNLRTAVTSIGAVLEEVQTGLGMSPIAAGLLTTLPVLAFAGFGITAPALIRRWGHRYVISIALVIMSIGLFARSVAEGPVTFLIFSAVALSFGAIGNVAIPGVIKKHFPDRIGALMMVYSAALALGTTVSAAGTVPFAELFGSWRPAIAVWAIPALLAIIPWMWWKDTSGGHEDSPSTARSVSSLWRSKLARNMMLFFGLQSAFAYIMFGWLPQILRDNGFTPAEAGFLFGYLTFMSVPIYMVIPMLASRTRDQRLLYYFIIAALPIGLAGLWAGPPGWLTLVWLTLIVVGMGSFPLCLTLFGLRARTHEGTAALSAFSQSGGYLISGLGPFVVGVLYSVTGGWNAPMIFMFALIVIFSIVGRHIVRDIYVEDELDRPVEKKAATT</sequence>
<dbReference type="GO" id="GO:0005886">
    <property type="term" value="C:plasma membrane"/>
    <property type="evidence" value="ECO:0007669"/>
    <property type="project" value="UniProtKB-SubCell"/>
</dbReference>
<proteinExistence type="predicted"/>
<feature type="transmembrane region" description="Helical" evidence="5">
    <location>
        <begin position="149"/>
        <end position="171"/>
    </location>
</feature>
<dbReference type="CDD" id="cd17339">
    <property type="entry name" value="MFS_NIMT_CynX_like"/>
    <property type="match status" value="1"/>
</dbReference>
<protein>
    <submittedName>
        <fullName evidence="7">MFS transporter</fullName>
    </submittedName>
</protein>
<evidence type="ECO:0000256" key="3">
    <source>
        <dbReference type="ARBA" id="ARBA00022989"/>
    </source>
</evidence>
<feature type="transmembrane region" description="Helical" evidence="5">
    <location>
        <begin position="227"/>
        <end position="247"/>
    </location>
</feature>
<dbReference type="InterPro" id="IPR052524">
    <property type="entry name" value="MFS_Cyanate_Porter"/>
</dbReference>
<dbReference type="EMBL" id="CP070496">
    <property type="protein sequence ID" value="QSB04978.1"/>
    <property type="molecule type" value="Genomic_DNA"/>
</dbReference>
<dbReference type="RefSeq" id="WP_213170978.1">
    <property type="nucleotide sequence ID" value="NZ_CP070496.1"/>
</dbReference>
<dbReference type="PANTHER" id="PTHR23523">
    <property type="match status" value="1"/>
</dbReference>
<feature type="transmembrane region" description="Helical" evidence="5">
    <location>
        <begin position="177"/>
        <end position="198"/>
    </location>
</feature>
<feature type="domain" description="Major facilitator superfamily (MFS) profile" evidence="6">
    <location>
        <begin position="21"/>
        <end position="407"/>
    </location>
</feature>
<feature type="transmembrane region" description="Helical" evidence="5">
    <location>
        <begin position="289"/>
        <end position="308"/>
    </location>
</feature>
<feature type="transmembrane region" description="Helical" evidence="5">
    <location>
        <begin position="115"/>
        <end position="137"/>
    </location>
</feature>
<evidence type="ECO:0000256" key="2">
    <source>
        <dbReference type="ARBA" id="ARBA00022692"/>
    </source>
</evidence>
<evidence type="ECO:0000256" key="1">
    <source>
        <dbReference type="ARBA" id="ARBA00004651"/>
    </source>
</evidence>
<dbReference type="InterPro" id="IPR020846">
    <property type="entry name" value="MFS_dom"/>
</dbReference>
<dbReference type="Pfam" id="PF07690">
    <property type="entry name" value="MFS_1"/>
    <property type="match status" value="1"/>
</dbReference>
<dbReference type="PROSITE" id="PS50850">
    <property type="entry name" value="MFS"/>
    <property type="match status" value="1"/>
</dbReference>
<dbReference type="AlphaFoldDB" id="A0A895XTL3"/>
<gene>
    <name evidence="7" type="ORF">JQS30_14620</name>
</gene>
<dbReference type="SUPFAM" id="SSF103473">
    <property type="entry name" value="MFS general substrate transporter"/>
    <property type="match status" value="1"/>
</dbReference>
<feature type="transmembrane region" description="Helical" evidence="5">
    <location>
        <begin position="379"/>
        <end position="399"/>
    </location>
</feature>
<evidence type="ECO:0000313" key="7">
    <source>
        <dbReference type="EMBL" id="QSB04978.1"/>
    </source>
</evidence>
<dbReference type="InterPro" id="IPR011701">
    <property type="entry name" value="MFS"/>
</dbReference>
<keyword evidence="4 5" id="KW-0472">Membrane</keyword>